<proteinExistence type="inferred from homology"/>
<dbReference type="InterPro" id="IPR006674">
    <property type="entry name" value="HD_domain"/>
</dbReference>
<dbReference type="Proteomes" id="UP000051697">
    <property type="component" value="Unassembled WGS sequence"/>
</dbReference>
<comment type="pathway">
    <text evidence="1">Purine metabolism; ppGpp biosynthesis; ppGpp from GTP: step 1/2.</text>
</comment>
<dbReference type="Gene3D" id="3.30.460.10">
    <property type="entry name" value="Beta Polymerase, domain 2"/>
    <property type="match status" value="1"/>
</dbReference>
<evidence type="ECO:0000256" key="5">
    <source>
        <dbReference type="RuleBase" id="RU003847"/>
    </source>
</evidence>
<dbReference type="SUPFAM" id="SSF109604">
    <property type="entry name" value="HD-domain/PDEase-like"/>
    <property type="match status" value="1"/>
</dbReference>
<dbReference type="Pfam" id="PF19296">
    <property type="entry name" value="RelA_AH_RIS"/>
    <property type="match status" value="1"/>
</dbReference>
<dbReference type="InterPro" id="IPR007685">
    <property type="entry name" value="RelA_SpoT"/>
</dbReference>
<dbReference type="SMART" id="SM00954">
    <property type="entry name" value="RelA_SpoT"/>
    <property type="match status" value="1"/>
</dbReference>
<evidence type="ECO:0000256" key="2">
    <source>
        <dbReference type="ARBA" id="ARBA00013251"/>
    </source>
</evidence>
<dbReference type="CDD" id="cd01668">
    <property type="entry name" value="TGS_RSH"/>
    <property type="match status" value="1"/>
</dbReference>
<dbReference type="Pfam" id="PF02824">
    <property type="entry name" value="TGS"/>
    <property type="match status" value="1"/>
</dbReference>
<comment type="function">
    <text evidence="5">In eubacteria ppGpp (guanosine 3'-diphosphate 5'-diphosphate) is a mediator of the stringent response that coordinates a variety of cellular activities in response to changes in nutritional abundance.</text>
</comment>
<gene>
    <name evidence="8" type="ORF">FC70_GL001585</name>
</gene>
<dbReference type="InterPro" id="IPR043519">
    <property type="entry name" value="NT_sf"/>
</dbReference>
<reference evidence="8 9" key="1">
    <citation type="journal article" date="2015" name="Genome Announc.">
        <title>Expanding the biotechnology potential of lactobacilli through comparative genomics of 213 strains and associated genera.</title>
        <authorList>
            <person name="Sun Z."/>
            <person name="Harris H.M."/>
            <person name="McCann A."/>
            <person name="Guo C."/>
            <person name="Argimon S."/>
            <person name="Zhang W."/>
            <person name="Yang X."/>
            <person name="Jeffery I.B."/>
            <person name="Cooney J.C."/>
            <person name="Kagawa T.F."/>
            <person name="Liu W."/>
            <person name="Song Y."/>
            <person name="Salvetti E."/>
            <person name="Wrobel A."/>
            <person name="Rasinkangas P."/>
            <person name="Parkhill J."/>
            <person name="Rea M.C."/>
            <person name="O'Sullivan O."/>
            <person name="Ritari J."/>
            <person name="Douillard F.P."/>
            <person name="Paul Ross R."/>
            <person name="Yang R."/>
            <person name="Briner A.E."/>
            <person name="Felis G.E."/>
            <person name="de Vos W.M."/>
            <person name="Barrangou R."/>
            <person name="Klaenhammer T.R."/>
            <person name="Caufield P.W."/>
            <person name="Cui Y."/>
            <person name="Zhang H."/>
            <person name="O'Toole P.W."/>
        </authorList>
    </citation>
    <scope>NUCLEOTIDE SEQUENCE [LARGE SCALE GENOMIC DNA]</scope>
    <source>
        <strain evidence="8 9">DSM 15707</strain>
    </source>
</reference>
<dbReference type="Pfam" id="PF13291">
    <property type="entry name" value="ACT_4"/>
    <property type="match status" value="1"/>
</dbReference>
<dbReference type="InterPro" id="IPR012676">
    <property type="entry name" value="TGS-like"/>
</dbReference>
<dbReference type="PATRIC" id="fig|1423778.4.peg.1622"/>
<dbReference type="FunFam" id="1.10.3210.10:FF:000001">
    <property type="entry name" value="GTP pyrophosphokinase RelA"/>
    <property type="match status" value="1"/>
</dbReference>
<dbReference type="PROSITE" id="PS51880">
    <property type="entry name" value="TGS"/>
    <property type="match status" value="1"/>
</dbReference>
<dbReference type="EC" id="2.7.6.5" evidence="2"/>
<organism evidence="8 9">
    <name type="scientific">Paucilactobacillus oligofermentans DSM 15707 = LMG 22743</name>
    <dbReference type="NCBI Taxonomy" id="1423778"/>
    <lineage>
        <taxon>Bacteria</taxon>
        <taxon>Bacillati</taxon>
        <taxon>Bacillota</taxon>
        <taxon>Bacilli</taxon>
        <taxon>Lactobacillales</taxon>
        <taxon>Lactobacillaceae</taxon>
        <taxon>Paucilactobacillus</taxon>
    </lineage>
</organism>
<dbReference type="SMART" id="SM00471">
    <property type="entry name" value="HDc"/>
    <property type="match status" value="1"/>
</dbReference>
<dbReference type="InterPro" id="IPR012675">
    <property type="entry name" value="Beta-grasp_dom_sf"/>
</dbReference>
<dbReference type="InterPro" id="IPR045600">
    <property type="entry name" value="RelA/SpoT_AH_RIS"/>
</dbReference>
<dbReference type="InterPro" id="IPR003607">
    <property type="entry name" value="HD/PDEase_dom"/>
</dbReference>
<dbReference type="InterPro" id="IPR004811">
    <property type="entry name" value="RelA/Spo_fam"/>
</dbReference>
<accession>A0A0R1RCT5</accession>
<dbReference type="FunFam" id="3.10.20.30:FF:000002">
    <property type="entry name" value="GTP pyrophosphokinase (RelA/SpoT)"/>
    <property type="match status" value="1"/>
</dbReference>
<dbReference type="PANTHER" id="PTHR21262:SF31">
    <property type="entry name" value="GTP PYROPHOSPHOKINASE"/>
    <property type="match status" value="1"/>
</dbReference>
<comment type="similarity">
    <text evidence="5">Belongs to the relA/spoT family.</text>
</comment>
<dbReference type="SUPFAM" id="SSF81301">
    <property type="entry name" value="Nucleotidyltransferase"/>
    <property type="match status" value="1"/>
</dbReference>
<dbReference type="NCBIfam" id="TIGR00691">
    <property type="entry name" value="spoT_relA"/>
    <property type="match status" value="1"/>
</dbReference>
<evidence type="ECO:0000313" key="9">
    <source>
        <dbReference type="Proteomes" id="UP000051697"/>
    </source>
</evidence>
<dbReference type="Gene3D" id="1.10.3210.10">
    <property type="entry name" value="Hypothetical protein af1432"/>
    <property type="match status" value="1"/>
</dbReference>
<dbReference type="STRING" id="1423778.FC70_GL001585"/>
<evidence type="ECO:0000256" key="4">
    <source>
        <dbReference type="ARBA" id="ARBA00048244"/>
    </source>
</evidence>
<comment type="caution">
    <text evidence="8">The sequence shown here is derived from an EMBL/GenBank/DDBJ whole genome shotgun (WGS) entry which is preliminary data.</text>
</comment>
<dbReference type="CDD" id="cd04876">
    <property type="entry name" value="ACT_RelA-SpoT"/>
    <property type="match status" value="1"/>
</dbReference>
<feature type="domain" description="HD" evidence="6">
    <location>
        <begin position="57"/>
        <end position="156"/>
    </location>
</feature>
<dbReference type="Gene3D" id="3.30.70.260">
    <property type="match status" value="1"/>
</dbReference>
<evidence type="ECO:0000259" key="7">
    <source>
        <dbReference type="PROSITE" id="PS51880"/>
    </source>
</evidence>
<keyword evidence="3" id="KW-0547">Nucleotide-binding</keyword>
<dbReference type="Pfam" id="PF13328">
    <property type="entry name" value="HD_4"/>
    <property type="match status" value="1"/>
</dbReference>
<evidence type="ECO:0000256" key="3">
    <source>
        <dbReference type="ARBA" id="ARBA00023134"/>
    </source>
</evidence>
<comment type="catalytic activity">
    <reaction evidence="4">
        <text>GTP + ATP = guanosine 3'-diphosphate 5'-triphosphate + AMP</text>
        <dbReference type="Rhea" id="RHEA:22088"/>
        <dbReference type="ChEBI" id="CHEBI:30616"/>
        <dbReference type="ChEBI" id="CHEBI:37565"/>
        <dbReference type="ChEBI" id="CHEBI:142410"/>
        <dbReference type="ChEBI" id="CHEBI:456215"/>
        <dbReference type="EC" id="2.7.6.5"/>
    </reaction>
</comment>
<keyword evidence="9" id="KW-1185">Reference proteome</keyword>
<dbReference type="PROSITE" id="PS51831">
    <property type="entry name" value="HD"/>
    <property type="match status" value="1"/>
</dbReference>
<dbReference type="GO" id="GO:0008728">
    <property type="term" value="F:GTP diphosphokinase activity"/>
    <property type="evidence" value="ECO:0007669"/>
    <property type="project" value="UniProtKB-EC"/>
</dbReference>
<dbReference type="EMBL" id="AZFE01000032">
    <property type="protein sequence ID" value="KRL54783.1"/>
    <property type="molecule type" value="Genomic_DNA"/>
</dbReference>
<dbReference type="InterPro" id="IPR002912">
    <property type="entry name" value="ACT_dom"/>
</dbReference>
<evidence type="ECO:0000313" key="8">
    <source>
        <dbReference type="EMBL" id="KRL54783.1"/>
    </source>
</evidence>
<dbReference type="SUPFAM" id="SSF81271">
    <property type="entry name" value="TGS-like"/>
    <property type="match status" value="1"/>
</dbReference>
<name>A0A0R1RCT5_9LACO</name>
<dbReference type="Pfam" id="PF04607">
    <property type="entry name" value="RelA_SpoT"/>
    <property type="match status" value="1"/>
</dbReference>
<dbReference type="CDD" id="cd05399">
    <property type="entry name" value="NT_Rel-Spo_like"/>
    <property type="match status" value="1"/>
</dbReference>
<protein>
    <recommendedName>
        <fullName evidence="2">GTP diphosphokinase</fullName>
        <ecNumber evidence="2">2.7.6.5</ecNumber>
    </recommendedName>
</protein>
<dbReference type="CDD" id="cd00077">
    <property type="entry name" value="HDc"/>
    <property type="match status" value="1"/>
</dbReference>
<keyword evidence="3" id="KW-0342">GTP-binding</keyword>
<dbReference type="GO" id="GO:0015970">
    <property type="term" value="P:guanosine tetraphosphate biosynthetic process"/>
    <property type="evidence" value="ECO:0007669"/>
    <property type="project" value="UniProtKB-UniPathway"/>
</dbReference>
<dbReference type="InterPro" id="IPR004095">
    <property type="entry name" value="TGS"/>
</dbReference>
<dbReference type="UniPathway" id="UPA00908">
    <property type="reaction ID" value="UER00884"/>
</dbReference>
<evidence type="ECO:0000256" key="1">
    <source>
        <dbReference type="ARBA" id="ARBA00004976"/>
    </source>
</evidence>
<dbReference type="FunFam" id="3.30.460.10:FF:000001">
    <property type="entry name" value="GTP pyrophosphokinase RelA"/>
    <property type="match status" value="1"/>
</dbReference>
<dbReference type="InterPro" id="IPR033655">
    <property type="entry name" value="TGS_RelA/SpoT"/>
</dbReference>
<dbReference type="AlphaFoldDB" id="A0A0R1RCT5"/>
<sequence>MKASWWHMGHGQNMTHADVIRIVKTYMNPEHVEIVERAHHFAETAHNGQVRQSGEPYIIHPIQVAGILANLHMDPETVASGYMHDLVEDTGVTIEDIRILFGDDVALIVDGDTKLSKIKYKSTKEQMTENHRKLLLSMSKDIRVMIVKLADRLHNMRTLQHLRPEKQRRIANETLEIYAPIADRLGISTIKWELEDLALRYLNPQQYYRIVHLMNSRRDQRIDYIESAISEINTAISDLDLGPGTKIYGRPKHIYSVYWKMVSQHKQFSQIYDLLAIRVVVDSIKDCYAVLGAIHTRWTPMPGRFKDYIAMPKVNGYQSLHTTVVGPEGRPLEVQIRTHEMHEVAEFGVAAHWAYKEGKTAGINSKDSDKRLNIFKEILELQSETSNADEFMQGVQGDIFTDRVYAFTPKGDVFELPKGAGPLDMAYTIHTEVGNKTTGAKVNGKIVPLDYEIQTGDIVDILTSQSSSGPSRDWPNLVYTRRARNKIKQFFRLADREKNVVNGKELVKQQLIDDGFKPKDIFTADKASEISAKLRYSSSDDMFAAIGFGDVQQKGIANRFSQDVREKMETDRQRQAEKELLEDHKTLSDEKEVSHVEKKKQTAQGGVVIEGVDNLLVRLSHCCSPIPGDEIQGYITKGRGVSVHRVDCPNIKAAEQDGERLIAVSWENPDGENGNYSADLEVQGYNRNGLLNDVLKTINNATKYLNSVNGKVDHDKMVTISASFGVRNKEHLQRIMDNLKNVPDVYVIKRAIH</sequence>
<dbReference type="GO" id="GO:0005525">
    <property type="term" value="F:GTP binding"/>
    <property type="evidence" value="ECO:0007669"/>
    <property type="project" value="UniProtKB-KW"/>
</dbReference>
<feature type="domain" description="TGS" evidence="7">
    <location>
        <begin position="402"/>
        <end position="463"/>
    </location>
</feature>
<dbReference type="PANTHER" id="PTHR21262">
    <property type="entry name" value="GUANOSINE-3',5'-BIS DIPHOSPHATE 3'-PYROPHOSPHOHYDROLASE"/>
    <property type="match status" value="1"/>
</dbReference>
<dbReference type="Gene3D" id="3.10.20.30">
    <property type="match status" value="1"/>
</dbReference>
<dbReference type="GO" id="GO:0005886">
    <property type="term" value="C:plasma membrane"/>
    <property type="evidence" value="ECO:0007669"/>
    <property type="project" value="TreeGrafter"/>
</dbReference>
<evidence type="ECO:0000259" key="6">
    <source>
        <dbReference type="PROSITE" id="PS51831"/>
    </source>
</evidence>